<dbReference type="GO" id="GO:0009617">
    <property type="term" value="P:response to bacterium"/>
    <property type="evidence" value="ECO:0007669"/>
    <property type="project" value="InterPro"/>
</dbReference>
<feature type="transmembrane region" description="Helical" evidence="6">
    <location>
        <begin position="34"/>
        <end position="53"/>
    </location>
</feature>
<dbReference type="OrthoDB" id="567788at2759"/>
<evidence type="ECO:0000259" key="7">
    <source>
        <dbReference type="PROSITE" id="PS50845"/>
    </source>
</evidence>
<evidence type="ECO:0000256" key="1">
    <source>
        <dbReference type="ARBA" id="ARBA00004477"/>
    </source>
</evidence>
<dbReference type="InterPro" id="IPR003388">
    <property type="entry name" value="Reticulon"/>
</dbReference>
<dbReference type="EMBL" id="CP014584">
    <property type="protein sequence ID" value="ANZ74750.1"/>
    <property type="molecule type" value="Genomic_DNA"/>
</dbReference>
<organism evidence="8 9">
    <name type="scientific">Komagataella pastoris</name>
    <name type="common">Yeast</name>
    <name type="synonym">Pichia pastoris</name>
    <dbReference type="NCBI Taxonomy" id="4922"/>
    <lineage>
        <taxon>Eukaryota</taxon>
        <taxon>Fungi</taxon>
        <taxon>Dikarya</taxon>
        <taxon>Ascomycota</taxon>
        <taxon>Saccharomycotina</taxon>
        <taxon>Pichiomycetes</taxon>
        <taxon>Pichiales</taxon>
        <taxon>Pichiaceae</taxon>
        <taxon>Komagataella</taxon>
    </lineage>
</organism>
<proteinExistence type="predicted"/>
<evidence type="ECO:0000256" key="5">
    <source>
        <dbReference type="ARBA" id="ARBA00023136"/>
    </source>
</evidence>
<dbReference type="InterPro" id="IPR045064">
    <property type="entry name" value="Reticulon-like"/>
</dbReference>
<dbReference type="Pfam" id="PF02453">
    <property type="entry name" value="Reticulon"/>
    <property type="match status" value="1"/>
</dbReference>
<dbReference type="GO" id="GO:0005789">
    <property type="term" value="C:endoplasmic reticulum membrane"/>
    <property type="evidence" value="ECO:0007669"/>
    <property type="project" value="UniProtKB-SubCell"/>
</dbReference>
<evidence type="ECO:0000256" key="6">
    <source>
        <dbReference type="RuleBase" id="RU363132"/>
    </source>
</evidence>
<reference evidence="8 9" key="1">
    <citation type="submission" date="2016-02" db="EMBL/GenBank/DDBJ databases">
        <title>Comparative genomic and transcriptomic foundation for Pichia pastoris.</title>
        <authorList>
            <person name="Love K.R."/>
            <person name="Shah K.A."/>
            <person name="Whittaker C.A."/>
            <person name="Wu J."/>
            <person name="Bartlett M.C."/>
            <person name="Ma D."/>
            <person name="Leeson R.L."/>
            <person name="Priest M."/>
            <person name="Young S.K."/>
            <person name="Love J.C."/>
        </authorList>
    </citation>
    <scope>NUCLEOTIDE SEQUENCE [LARGE SCALE GENOMIC DNA]</scope>
    <source>
        <strain evidence="8 9">ATCC 28485</strain>
    </source>
</reference>
<feature type="transmembrane region" description="Helical" evidence="6">
    <location>
        <begin position="139"/>
        <end position="164"/>
    </location>
</feature>
<name>A0A1B2J9S7_PICPA</name>
<accession>A0A1B2J9S7</accession>
<dbReference type="PROSITE" id="PS50845">
    <property type="entry name" value="RETICULON"/>
    <property type="match status" value="1"/>
</dbReference>
<dbReference type="AlphaFoldDB" id="A0A1B2J9S7"/>
<sequence>MSESIESKGPQTTCCGGKCLSQKSTSILTWKNPIKTGTVFGGIIVALLLIRYVNVFKLVFRLATYVLFATASAEFIGKIAVGQGFISRIRPEYFAKLSSKAPLVADHIAKYLSGFELKFQQLLYAENVENTFKAAGISYILYILTGLISVWWLLFVSTLVVFTVPKLYEVYQKEIDEAVTRYAEVAKNKADDLQTLAIEKSKPLLDKAETQLGPVGKYVKQAFPVRTASTSAKAGIPAETPEKEVPQSAADVKISETASENISELPSAPNTKLEDFVADVEKKTDESRAELAAEGVAL</sequence>
<gene>
    <name evidence="8" type="primary">RTN1</name>
    <name evidence="8" type="ORF">ATY40_BA7501622</name>
</gene>
<dbReference type="PANTHER" id="PTHR10994:SF193">
    <property type="entry name" value="RETICULON-LIKE PROTEIN"/>
    <property type="match status" value="1"/>
</dbReference>
<dbReference type="Proteomes" id="UP000094565">
    <property type="component" value="Chromosome 1"/>
</dbReference>
<keyword evidence="5 6" id="KW-0472">Membrane</keyword>
<evidence type="ECO:0000256" key="2">
    <source>
        <dbReference type="ARBA" id="ARBA00022692"/>
    </source>
</evidence>
<keyword evidence="4 6" id="KW-1133">Transmembrane helix</keyword>
<evidence type="ECO:0000256" key="3">
    <source>
        <dbReference type="ARBA" id="ARBA00022824"/>
    </source>
</evidence>
<evidence type="ECO:0000313" key="8">
    <source>
        <dbReference type="EMBL" id="ANZ74750.1"/>
    </source>
</evidence>
<keyword evidence="9" id="KW-1185">Reference proteome</keyword>
<keyword evidence="2 6" id="KW-0812">Transmembrane</keyword>
<evidence type="ECO:0000313" key="9">
    <source>
        <dbReference type="Proteomes" id="UP000094565"/>
    </source>
</evidence>
<keyword evidence="3 6" id="KW-0256">Endoplasmic reticulum</keyword>
<feature type="domain" description="Reticulon" evidence="7">
    <location>
        <begin position="24"/>
        <end position="211"/>
    </location>
</feature>
<protein>
    <recommendedName>
        <fullName evidence="6">Reticulon-like protein</fullName>
    </recommendedName>
</protein>
<comment type="subcellular location">
    <subcellularLocation>
        <location evidence="1 6">Endoplasmic reticulum membrane</location>
        <topology evidence="1 6">Multi-pass membrane protein</topology>
    </subcellularLocation>
</comment>
<dbReference type="PANTHER" id="PTHR10994">
    <property type="entry name" value="RETICULON"/>
    <property type="match status" value="1"/>
</dbReference>
<evidence type="ECO:0000256" key="4">
    <source>
        <dbReference type="ARBA" id="ARBA00022989"/>
    </source>
</evidence>